<comment type="caution">
    <text evidence="5">The sequence shown here is derived from an EMBL/GenBank/DDBJ whole genome shotgun (WGS) entry which is preliminary data.</text>
</comment>
<dbReference type="Pfam" id="PF07719">
    <property type="entry name" value="TPR_2"/>
    <property type="match status" value="1"/>
</dbReference>
<evidence type="ECO:0000256" key="3">
    <source>
        <dbReference type="PROSITE-ProRule" id="PRU00339"/>
    </source>
</evidence>
<dbReference type="PROSITE" id="PS50293">
    <property type="entry name" value="TPR_REGION"/>
    <property type="match status" value="2"/>
</dbReference>
<keyword evidence="4" id="KW-1133">Transmembrane helix</keyword>
<dbReference type="AlphaFoldDB" id="A0A8J6N136"/>
<dbReference type="Pfam" id="PF13424">
    <property type="entry name" value="TPR_12"/>
    <property type="match status" value="1"/>
</dbReference>
<feature type="repeat" description="TPR" evidence="3">
    <location>
        <begin position="340"/>
        <end position="373"/>
    </location>
</feature>
<accession>A0A8J6N136</accession>
<feature type="repeat" description="TPR" evidence="3">
    <location>
        <begin position="306"/>
        <end position="339"/>
    </location>
</feature>
<dbReference type="PROSITE" id="PS50005">
    <property type="entry name" value="TPR"/>
    <property type="match status" value="5"/>
</dbReference>
<proteinExistence type="predicted"/>
<dbReference type="Proteomes" id="UP000650524">
    <property type="component" value="Unassembled WGS sequence"/>
</dbReference>
<dbReference type="EMBL" id="JACNJD010000252">
    <property type="protein sequence ID" value="MBC8178047.1"/>
    <property type="molecule type" value="Genomic_DNA"/>
</dbReference>
<dbReference type="InterPro" id="IPR011990">
    <property type="entry name" value="TPR-like_helical_dom_sf"/>
</dbReference>
<dbReference type="PANTHER" id="PTHR44943">
    <property type="entry name" value="CELLULOSE SYNTHASE OPERON PROTEIN C"/>
    <property type="match status" value="1"/>
</dbReference>
<organism evidence="5 6">
    <name type="scientific">Candidatus Desulfacyla euxinica</name>
    <dbReference type="NCBI Taxonomy" id="2841693"/>
    <lineage>
        <taxon>Bacteria</taxon>
        <taxon>Deltaproteobacteria</taxon>
        <taxon>Candidatus Desulfacyla</taxon>
    </lineage>
</organism>
<feature type="repeat" description="TPR" evidence="3">
    <location>
        <begin position="408"/>
        <end position="441"/>
    </location>
</feature>
<keyword evidence="4" id="KW-0472">Membrane</keyword>
<feature type="repeat" description="TPR" evidence="3">
    <location>
        <begin position="482"/>
        <end position="515"/>
    </location>
</feature>
<evidence type="ECO:0000313" key="5">
    <source>
        <dbReference type="EMBL" id="MBC8178047.1"/>
    </source>
</evidence>
<name>A0A8J6N136_9DELT</name>
<dbReference type="Pfam" id="PF14559">
    <property type="entry name" value="TPR_19"/>
    <property type="match status" value="1"/>
</dbReference>
<dbReference type="Pfam" id="PF13181">
    <property type="entry name" value="TPR_8"/>
    <property type="match status" value="1"/>
</dbReference>
<keyword evidence="1" id="KW-0677">Repeat</keyword>
<feature type="repeat" description="TPR" evidence="3">
    <location>
        <begin position="374"/>
        <end position="407"/>
    </location>
</feature>
<feature type="transmembrane region" description="Helical" evidence="4">
    <location>
        <begin position="15"/>
        <end position="36"/>
    </location>
</feature>
<keyword evidence="2 3" id="KW-0802">TPR repeat</keyword>
<reference evidence="5 6" key="1">
    <citation type="submission" date="2020-08" db="EMBL/GenBank/DDBJ databases">
        <title>Bridging the membrane lipid divide: bacteria of the FCB group superphylum have the potential to synthesize archaeal ether lipids.</title>
        <authorList>
            <person name="Villanueva L."/>
            <person name="Von Meijenfeldt F.A.B."/>
            <person name="Westbye A.B."/>
            <person name="Yadav S."/>
            <person name="Hopmans E.C."/>
            <person name="Dutilh B.E."/>
            <person name="Sinninghe Damste J.S."/>
        </authorList>
    </citation>
    <scope>NUCLEOTIDE SEQUENCE [LARGE SCALE GENOMIC DNA]</scope>
    <source>
        <strain evidence="5">NIOZ-UU27</strain>
    </source>
</reference>
<dbReference type="PANTHER" id="PTHR44943:SF8">
    <property type="entry name" value="TPR REPEAT-CONTAINING PROTEIN MJ0263"/>
    <property type="match status" value="1"/>
</dbReference>
<protein>
    <submittedName>
        <fullName evidence="5">Tetratricopeptide repeat protein</fullName>
    </submittedName>
</protein>
<keyword evidence="4" id="KW-0812">Transmembrane</keyword>
<evidence type="ECO:0000313" key="6">
    <source>
        <dbReference type="Proteomes" id="UP000650524"/>
    </source>
</evidence>
<dbReference type="Pfam" id="PF13374">
    <property type="entry name" value="TPR_10"/>
    <property type="match status" value="1"/>
</dbReference>
<dbReference type="InterPro" id="IPR013105">
    <property type="entry name" value="TPR_2"/>
</dbReference>
<dbReference type="SUPFAM" id="SSF48452">
    <property type="entry name" value="TPR-like"/>
    <property type="match status" value="2"/>
</dbReference>
<dbReference type="Gene3D" id="1.25.40.10">
    <property type="entry name" value="Tetratricopeptide repeat domain"/>
    <property type="match status" value="2"/>
</dbReference>
<gene>
    <name evidence="5" type="ORF">H8E19_11640</name>
</gene>
<dbReference type="SMART" id="SM00028">
    <property type="entry name" value="TPR"/>
    <property type="match status" value="9"/>
</dbReference>
<dbReference type="InterPro" id="IPR051685">
    <property type="entry name" value="Ycf3/AcsC/BcsC/TPR_MFPF"/>
</dbReference>
<sequence length="539" mass="61165">MKSVPKKSKFQTGRFRLPLVLVALAILIIVGTLWVMDRARRDTLLDRLPKINNLSFNTETLKNKVARADDALRRTLDGGNPERAFGRKAGQLGKLYQANHFYDQAVPCYQLAMEFDKENPRWAYYLAFVKQEKGENESVQDLLETTIALAPRYAPAILKFADSHFKTGKTNEARIYYKRRLDLLPGDPYALLGLARISLDASEWETAQAYLEEAIKTNPGFGPAHRLIASVHDHFGRQDEMKQSLDRAAQSTRFRPAPDPWIDDLNDLCYDVEQLMVLGSKAIIELDIEKASGFLGRAKDLDPENPQVHLALGRLCFMVGQRKEALEFFKKAIDLDPRSDEAYFQLGVILRREGKLEEAKKMFLRALDFHPDNPNVHNNLGVTLLEKQEFWEAARALNKALEIYPEHINARYNLGLALWSLGKTKPAVQEYRKILSVKPNWATAANSLAWILATDKNNEIRNGIEAIRWARIACKGKGSKNPEYLDTLGAAYAEAGRFQEAVRTARESLTLARSAGDEDLVEEVEKRLQLYEAEKAFTE</sequence>
<evidence type="ECO:0000256" key="4">
    <source>
        <dbReference type="SAM" id="Phobius"/>
    </source>
</evidence>
<evidence type="ECO:0000256" key="1">
    <source>
        <dbReference type="ARBA" id="ARBA00022737"/>
    </source>
</evidence>
<dbReference type="InterPro" id="IPR019734">
    <property type="entry name" value="TPR_rpt"/>
</dbReference>
<evidence type="ECO:0000256" key="2">
    <source>
        <dbReference type="ARBA" id="ARBA00022803"/>
    </source>
</evidence>